<organism evidence="1 2">
    <name type="scientific">Fusarium pseudocircinatum</name>
    <dbReference type="NCBI Taxonomy" id="56676"/>
    <lineage>
        <taxon>Eukaryota</taxon>
        <taxon>Fungi</taxon>
        <taxon>Dikarya</taxon>
        <taxon>Ascomycota</taxon>
        <taxon>Pezizomycotina</taxon>
        <taxon>Sordariomycetes</taxon>
        <taxon>Hypocreomycetidae</taxon>
        <taxon>Hypocreales</taxon>
        <taxon>Nectriaceae</taxon>
        <taxon>Fusarium</taxon>
        <taxon>Fusarium fujikuroi species complex</taxon>
    </lineage>
</organism>
<reference evidence="1 2" key="1">
    <citation type="submission" date="2020-05" db="EMBL/GenBank/DDBJ databases">
        <title>Identification and distribution of gene clusters putatively required for synthesis of sphingolipid metabolism inhibitors in phylogenetically diverse species of the filamentous fungus Fusarium.</title>
        <authorList>
            <person name="Kim H.-S."/>
            <person name="Busman M."/>
            <person name="Brown D.W."/>
            <person name="Divon H."/>
            <person name="Uhlig S."/>
            <person name="Proctor R.H."/>
        </authorList>
    </citation>
    <scope>NUCLEOTIDE SEQUENCE [LARGE SCALE GENOMIC DNA]</scope>
    <source>
        <strain evidence="1 2">NRRL 36939</strain>
    </source>
</reference>
<dbReference type="OrthoDB" id="5096575at2759"/>
<gene>
    <name evidence="1" type="ORF">FPCIR_12265</name>
</gene>
<dbReference type="AlphaFoldDB" id="A0A8H5NS45"/>
<evidence type="ECO:0000313" key="2">
    <source>
        <dbReference type="Proteomes" id="UP000546213"/>
    </source>
</evidence>
<dbReference type="Proteomes" id="UP000546213">
    <property type="component" value="Unassembled WGS sequence"/>
</dbReference>
<proteinExistence type="predicted"/>
<keyword evidence="2" id="KW-1185">Reference proteome</keyword>
<name>A0A8H5NS45_9HYPO</name>
<protein>
    <submittedName>
        <fullName evidence="1">Uncharacterized protein</fullName>
    </submittedName>
</protein>
<dbReference type="EMBL" id="JAAOAS010000395">
    <property type="protein sequence ID" value="KAF5577101.1"/>
    <property type="molecule type" value="Genomic_DNA"/>
</dbReference>
<sequence length="189" mass="20530">MISGRLLDCVDYVEKFGAIGPPVSLLPLYPSLQERALKLSTPPSCRDHTMAQALNIEGIDSSLVLLVAGSGLAEPGVDILVQQWVYKLGRVGNLWELTTFESEAKERIRRVGFVLFREKPTTPNHLATPDSSLGGELLGLGPGRPYRLGVDGTLMDGQTRGVPGGATLSGVPCFEMDWRDSLEIWQRPG</sequence>
<evidence type="ECO:0000313" key="1">
    <source>
        <dbReference type="EMBL" id="KAF5577101.1"/>
    </source>
</evidence>
<comment type="caution">
    <text evidence="1">The sequence shown here is derived from an EMBL/GenBank/DDBJ whole genome shotgun (WGS) entry which is preliminary data.</text>
</comment>
<accession>A0A8H5NS45</accession>